<feature type="region of interest" description="Disordered" evidence="1">
    <location>
        <begin position="1"/>
        <end position="39"/>
    </location>
</feature>
<protein>
    <submittedName>
        <fullName evidence="2">Uncharacterized protein</fullName>
    </submittedName>
</protein>
<accession>A0A9J5W8X0</accession>
<evidence type="ECO:0000313" key="2">
    <source>
        <dbReference type="EMBL" id="KAG5571994.1"/>
    </source>
</evidence>
<organism evidence="2 3">
    <name type="scientific">Solanum commersonii</name>
    <name type="common">Commerson's wild potato</name>
    <name type="synonym">Commerson's nightshade</name>
    <dbReference type="NCBI Taxonomy" id="4109"/>
    <lineage>
        <taxon>Eukaryota</taxon>
        <taxon>Viridiplantae</taxon>
        <taxon>Streptophyta</taxon>
        <taxon>Embryophyta</taxon>
        <taxon>Tracheophyta</taxon>
        <taxon>Spermatophyta</taxon>
        <taxon>Magnoliopsida</taxon>
        <taxon>eudicotyledons</taxon>
        <taxon>Gunneridae</taxon>
        <taxon>Pentapetalae</taxon>
        <taxon>asterids</taxon>
        <taxon>lamiids</taxon>
        <taxon>Solanales</taxon>
        <taxon>Solanaceae</taxon>
        <taxon>Solanoideae</taxon>
        <taxon>Solaneae</taxon>
        <taxon>Solanum</taxon>
    </lineage>
</organism>
<feature type="region of interest" description="Disordered" evidence="1">
    <location>
        <begin position="82"/>
        <end position="111"/>
    </location>
</feature>
<evidence type="ECO:0000256" key="1">
    <source>
        <dbReference type="SAM" id="MobiDB-lite"/>
    </source>
</evidence>
<gene>
    <name evidence="2" type="ORF">H5410_061760</name>
</gene>
<feature type="compositionally biased region" description="Low complexity" evidence="1">
    <location>
        <begin position="22"/>
        <end position="37"/>
    </location>
</feature>
<dbReference type="AlphaFoldDB" id="A0A9J5W8X0"/>
<evidence type="ECO:0000313" key="3">
    <source>
        <dbReference type="Proteomes" id="UP000824120"/>
    </source>
</evidence>
<reference evidence="2 3" key="1">
    <citation type="submission" date="2020-09" db="EMBL/GenBank/DDBJ databases">
        <title>De no assembly of potato wild relative species, Solanum commersonii.</title>
        <authorList>
            <person name="Cho K."/>
        </authorList>
    </citation>
    <scope>NUCLEOTIDE SEQUENCE [LARGE SCALE GENOMIC DNA]</scope>
    <source>
        <strain evidence="2">LZ3.2</strain>
        <tissue evidence="2">Leaf</tissue>
    </source>
</reference>
<comment type="caution">
    <text evidence="2">The sequence shown here is derived from an EMBL/GenBank/DDBJ whole genome shotgun (WGS) entry which is preliminary data.</text>
</comment>
<name>A0A9J5W8X0_SOLCO</name>
<proteinExistence type="predicted"/>
<keyword evidence="3" id="KW-1185">Reference proteome</keyword>
<sequence>MDPPWITKARGKGSYTCGRGRSSPSSSRSSYESSSSSTPIIQKRGMSLYNLNSKAQEKASSSIYLEDIPESDPLYAKLQEFLTQKQDSSMRSETSEDMHEAQPYEEESPIDALKKAEDFLAKLKDKM</sequence>
<dbReference type="Proteomes" id="UP000824120">
    <property type="component" value="Chromosome 12"/>
</dbReference>
<feature type="compositionally biased region" description="Basic and acidic residues" evidence="1">
    <location>
        <begin position="88"/>
        <end position="102"/>
    </location>
</feature>
<dbReference type="EMBL" id="JACXVP010000012">
    <property type="protein sequence ID" value="KAG5571994.1"/>
    <property type="molecule type" value="Genomic_DNA"/>
</dbReference>